<keyword evidence="1" id="KW-0732">Signal</keyword>
<gene>
    <name evidence="2" type="ORF">H9632_11635</name>
</gene>
<proteinExistence type="predicted"/>
<reference evidence="2 3" key="1">
    <citation type="submission" date="2020-08" db="EMBL/GenBank/DDBJ databases">
        <title>A Genomic Blueprint of the Chicken Gut Microbiome.</title>
        <authorList>
            <person name="Gilroy R."/>
            <person name="Ravi A."/>
            <person name="Getino M."/>
            <person name="Pursley I."/>
            <person name="Horton D.L."/>
            <person name="Alikhan N.-F."/>
            <person name="Baker D."/>
            <person name="Gharbi K."/>
            <person name="Hall N."/>
            <person name="Watson M."/>
            <person name="Adriaenssens E.M."/>
            <person name="Foster-Nyarko E."/>
            <person name="Jarju S."/>
            <person name="Secka A."/>
            <person name="Antonio M."/>
            <person name="Oren A."/>
            <person name="Chaudhuri R."/>
            <person name="La Ragione R.M."/>
            <person name="Hildebrand F."/>
            <person name="Pallen M.J."/>
        </authorList>
    </citation>
    <scope>NUCLEOTIDE SEQUENCE [LARGE SCALE GENOMIC DNA]</scope>
    <source>
        <strain evidence="2 3">Sa1YVA6</strain>
    </source>
</reference>
<keyword evidence="2" id="KW-0449">Lipoprotein</keyword>
<evidence type="ECO:0000313" key="2">
    <source>
        <dbReference type="EMBL" id="MBD8033719.1"/>
    </source>
</evidence>
<dbReference type="Proteomes" id="UP000600565">
    <property type="component" value="Unassembled WGS sequence"/>
</dbReference>
<feature type="signal peptide" evidence="1">
    <location>
        <begin position="1"/>
        <end position="18"/>
    </location>
</feature>
<comment type="caution">
    <text evidence="2">The sequence shown here is derived from an EMBL/GenBank/DDBJ whole genome shotgun (WGS) entry which is preliminary data.</text>
</comment>
<evidence type="ECO:0000256" key="1">
    <source>
        <dbReference type="SAM" id="SignalP"/>
    </source>
</evidence>
<feature type="chain" id="PRO_5046621924" evidence="1">
    <location>
        <begin position="19"/>
        <end position="168"/>
    </location>
</feature>
<protein>
    <submittedName>
        <fullName evidence="2">Membrane lipoprotein lipid attachment site-containing protein</fullName>
    </submittedName>
</protein>
<accession>A0ABR8XP45</accession>
<dbReference type="EMBL" id="JACSPW010000010">
    <property type="protein sequence ID" value="MBD8033719.1"/>
    <property type="molecule type" value="Genomic_DNA"/>
</dbReference>
<dbReference type="PROSITE" id="PS51257">
    <property type="entry name" value="PROKAR_LIPOPROTEIN"/>
    <property type="match status" value="1"/>
</dbReference>
<evidence type="ECO:0000313" key="3">
    <source>
        <dbReference type="Proteomes" id="UP000600565"/>
    </source>
</evidence>
<dbReference type="RefSeq" id="WP_191704244.1">
    <property type="nucleotide sequence ID" value="NZ_JACSPW010000010.1"/>
</dbReference>
<sequence length="168" mass="18995">MKKLFFTLLLIFVLAACGTEDTTDITNNVPGNTTDDVTQGNTNVEEKKITLYKSDENAENTVPYEEEFEGDEGNLVPFIFSEVNEHDVELLDYTVESENKSLVLNLGDDIYTIQGSAGAKMFVETLARSYFENLPEIEEITFIHKGSYEPALDHMNIGQPYLRSEFDM</sequence>
<keyword evidence="3" id="KW-1185">Reference proteome</keyword>
<organism evidence="2 3">
    <name type="scientific">Solibacillus merdavium</name>
    <dbReference type="NCBI Taxonomy" id="2762218"/>
    <lineage>
        <taxon>Bacteria</taxon>
        <taxon>Bacillati</taxon>
        <taxon>Bacillota</taxon>
        <taxon>Bacilli</taxon>
        <taxon>Bacillales</taxon>
        <taxon>Caryophanaceae</taxon>
        <taxon>Solibacillus</taxon>
    </lineage>
</organism>
<name>A0ABR8XP45_9BACL</name>